<dbReference type="STRING" id="564608.C1N5Z5"/>
<keyword evidence="2" id="KW-0285">Flavoprotein</keyword>
<sequence length="624" mass="66068">MCRLCRARGVGGPFALVENDPPSSSHVDDDAFVPCRVARSVLAEASPHHHRSHRRVDAPGSAARVARVVVGAGVAGACAAEELCRLAPDDDVVLVAATDAVKAVLDVERVTRRLSVVNVVERPIDSALAYENIRVARGVVTGMDPAARTLTLKLKRAPPTSGDERDARREGEGEGEGDEETTLRYDQLFVCVGAAPVVPEACRGDVAASVTRTVRDVEDVTGLCDALRRARRALLVGNGGIAMEIVGALCGGDGGGGGGGGDDDAPASDAPPPRELVWAHRHSTVGDSFFDRDAGAFLMGLLSRGGTRRDGRSRGGNAAEKTRKRRRRGKDDGDGEDEDAAGVVEGGTSTVGGGATGPSWVKTMTSALESGTREPFALRPRPDVELRAVEAAGDDDDDADGFAAVAVLSDGERVPVDLIIVAAGVDPAPRVAFLPRDVYARGDDGGVEVDACFRAKRAAAAGGGVDPRVFVAGDAACATDRTSDPSTRWHQTRLWSQARHAGTFAARVATDHADEDAFGFNYELFTHVTSFFGLKTILLGSYNAQTLEGEPEEDVVMYVRQTYDPAPCFIRVLLLRGRMMGAVLIGDTGGLEETFENLILDRIDLSRWGPALLDPEFDVEDFFD</sequence>
<dbReference type="GO" id="GO:0016491">
    <property type="term" value="F:oxidoreductase activity"/>
    <property type="evidence" value="ECO:0007669"/>
    <property type="project" value="InterPro"/>
</dbReference>
<feature type="region of interest" description="Disordered" evidence="4">
    <location>
        <begin position="154"/>
        <end position="180"/>
    </location>
</feature>
<dbReference type="KEGG" id="mpp:MICPUCDRAFT_70907"/>
<dbReference type="eggNOG" id="KOG2755">
    <property type="taxonomic scope" value="Eukaryota"/>
</dbReference>
<keyword evidence="7" id="KW-1185">Reference proteome</keyword>
<dbReference type="OrthoDB" id="202203at2759"/>
<evidence type="ECO:0000256" key="2">
    <source>
        <dbReference type="ARBA" id="ARBA00022630"/>
    </source>
</evidence>
<keyword evidence="3" id="KW-0274">FAD</keyword>
<feature type="compositionally biased region" description="Basic and acidic residues" evidence="4">
    <location>
        <begin position="162"/>
        <end position="172"/>
    </location>
</feature>
<reference evidence="6 7" key="1">
    <citation type="journal article" date="2009" name="Science">
        <title>Green evolution and dynamic adaptations revealed by genomes of the marine picoeukaryotes Micromonas.</title>
        <authorList>
            <person name="Worden A.Z."/>
            <person name="Lee J.H."/>
            <person name="Mock T."/>
            <person name="Rouze P."/>
            <person name="Simmons M.P."/>
            <person name="Aerts A.L."/>
            <person name="Allen A.E."/>
            <person name="Cuvelier M.L."/>
            <person name="Derelle E."/>
            <person name="Everett M.V."/>
            <person name="Foulon E."/>
            <person name="Grimwood J."/>
            <person name="Gundlach H."/>
            <person name="Henrissat B."/>
            <person name="Napoli C."/>
            <person name="McDonald S.M."/>
            <person name="Parker M.S."/>
            <person name="Rombauts S."/>
            <person name="Salamov A."/>
            <person name="Von Dassow P."/>
            <person name="Badger J.H."/>
            <person name="Coutinho P.M."/>
            <person name="Demir E."/>
            <person name="Dubchak I."/>
            <person name="Gentemann C."/>
            <person name="Eikrem W."/>
            <person name="Gready J.E."/>
            <person name="John U."/>
            <person name="Lanier W."/>
            <person name="Lindquist E.A."/>
            <person name="Lucas S."/>
            <person name="Mayer K.F."/>
            <person name="Moreau H."/>
            <person name="Not F."/>
            <person name="Otillar R."/>
            <person name="Panaud O."/>
            <person name="Pangilinan J."/>
            <person name="Paulsen I."/>
            <person name="Piegu B."/>
            <person name="Poliakov A."/>
            <person name="Robbens S."/>
            <person name="Schmutz J."/>
            <person name="Toulza E."/>
            <person name="Wyss T."/>
            <person name="Zelensky A."/>
            <person name="Zhou K."/>
            <person name="Armbrust E.V."/>
            <person name="Bhattacharya D."/>
            <person name="Goodenough U.W."/>
            <person name="Van de Peer Y."/>
            <person name="Grigoriev I.V."/>
        </authorList>
    </citation>
    <scope>NUCLEOTIDE SEQUENCE [LARGE SCALE GENOMIC DNA]</scope>
    <source>
        <strain evidence="6 7">CCMP1545</strain>
    </source>
</reference>
<dbReference type="Pfam" id="PF07992">
    <property type="entry name" value="Pyr_redox_2"/>
    <property type="match status" value="1"/>
</dbReference>
<dbReference type="EMBL" id="GG663748">
    <property type="protein sequence ID" value="EEH52584.1"/>
    <property type="molecule type" value="Genomic_DNA"/>
</dbReference>
<comment type="cofactor">
    <cofactor evidence="1">
        <name>FAD</name>
        <dbReference type="ChEBI" id="CHEBI:57692"/>
    </cofactor>
</comment>
<dbReference type="InterPro" id="IPR050260">
    <property type="entry name" value="FAD-bd_OxRdtase"/>
</dbReference>
<dbReference type="GeneID" id="9688685"/>
<evidence type="ECO:0000256" key="4">
    <source>
        <dbReference type="SAM" id="MobiDB-lite"/>
    </source>
</evidence>
<dbReference type="InterPro" id="IPR023753">
    <property type="entry name" value="FAD/NAD-binding_dom"/>
</dbReference>
<dbReference type="AlphaFoldDB" id="C1N5Z5"/>
<evidence type="ECO:0000313" key="6">
    <source>
        <dbReference type="EMBL" id="EEH52584.1"/>
    </source>
</evidence>
<dbReference type="Proteomes" id="UP000001876">
    <property type="component" value="Unassembled WGS sequence"/>
</dbReference>
<gene>
    <name evidence="6" type="ORF">MICPUCDRAFT_70907</name>
</gene>
<evidence type="ECO:0000313" key="7">
    <source>
        <dbReference type="Proteomes" id="UP000001876"/>
    </source>
</evidence>
<dbReference type="RefSeq" id="XP_003063448.1">
    <property type="nucleotide sequence ID" value="XM_003063402.1"/>
</dbReference>
<evidence type="ECO:0000256" key="1">
    <source>
        <dbReference type="ARBA" id="ARBA00001974"/>
    </source>
</evidence>
<dbReference type="SUPFAM" id="SSF51905">
    <property type="entry name" value="FAD/NAD(P)-binding domain"/>
    <property type="match status" value="2"/>
</dbReference>
<accession>C1N5Z5</accession>
<dbReference type="PANTHER" id="PTHR43429:SF2">
    <property type="entry name" value="PYRIDINE NUCLEOTIDE-DISULFIDE OXIDOREDUCTASE DOMAIN-CONTAINING PROTEIN 1"/>
    <property type="match status" value="1"/>
</dbReference>
<dbReference type="InterPro" id="IPR036188">
    <property type="entry name" value="FAD/NAD-bd_sf"/>
</dbReference>
<feature type="domain" description="FAD/NAD(P)-binding" evidence="5">
    <location>
        <begin position="68"/>
        <end position="250"/>
    </location>
</feature>
<dbReference type="OMA" id="MCENLIL"/>
<dbReference type="Gene3D" id="3.50.50.60">
    <property type="entry name" value="FAD/NAD(P)-binding domain"/>
    <property type="match status" value="3"/>
</dbReference>
<protein>
    <submittedName>
        <fullName evidence="6">Predicted protein</fullName>
    </submittedName>
</protein>
<dbReference type="PANTHER" id="PTHR43429">
    <property type="entry name" value="PYRIDINE NUCLEOTIDE-DISULFIDE OXIDOREDUCTASE DOMAIN-CONTAINING"/>
    <property type="match status" value="1"/>
</dbReference>
<proteinExistence type="predicted"/>
<name>C1N5Z5_MICPC</name>
<feature type="region of interest" description="Disordered" evidence="4">
    <location>
        <begin position="304"/>
        <end position="361"/>
    </location>
</feature>
<organism evidence="7">
    <name type="scientific">Micromonas pusilla (strain CCMP1545)</name>
    <name type="common">Picoplanktonic green alga</name>
    <dbReference type="NCBI Taxonomy" id="564608"/>
    <lineage>
        <taxon>Eukaryota</taxon>
        <taxon>Viridiplantae</taxon>
        <taxon>Chlorophyta</taxon>
        <taxon>Mamiellophyceae</taxon>
        <taxon>Mamiellales</taxon>
        <taxon>Mamiellaceae</taxon>
        <taxon>Micromonas</taxon>
    </lineage>
</organism>
<evidence type="ECO:0000259" key="5">
    <source>
        <dbReference type="Pfam" id="PF07992"/>
    </source>
</evidence>
<evidence type="ECO:0000256" key="3">
    <source>
        <dbReference type="ARBA" id="ARBA00022827"/>
    </source>
</evidence>